<dbReference type="AlphaFoldDB" id="C1MWQ3"/>
<keyword evidence="2" id="KW-0812">Transmembrane</keyword>
<name>C1MWQ3_MICPC</name>
<dbReference type="EMBL" id="GG663741">
    <property type="protein sequence ID" value="EEH55619.1"/>
    <property type="molecule type" value="Genomic_DNA"/>
</dbReference>
<evidence type="ECO:0000256" key="2">
    <source>
        <dbReference type="SAM" id="Phobius"/>
    </source>
</evidence>
<keyword evidence="2" id="KW-1133">Transmembrane helix</keyword>
<evidence type="ECO:0000313" key="3">
    <source>
        <dbReference type="EMBL" id="EEH55619.1"/>
    </source>
</evidence>
<gene>
    <name evidence="3" type="ORF">MICPUCDRAFT_59210</name>
</gene>
<dbReference type="RefSeq" id="XP_003059667.1">
    <property type="nucleotide sequence ID" value="XM_003059621.1"/>
</dbReference>
<sequence length="289" mass="31455">MPSTAPPRDADRVIVRVSAVDDANGGRGGGVARDAGGNPARTTNPWANEDAVVNVSLETPRREDGLGNAASASASAGGTRRKTSISSSDDPTPEWLKALAREDRPDARFKVPARWVTPFRGSMIWWLAPAFRFVQIVFAALAIAVVASMNSDASVAFPEARPRSRGVPSFATSPARFLGFASDAPARRLSTPLLTPFDSTQTSRRFAWWNDDPKRHYQDFTSLECLVVVCAASLAWGVLFVFVGAFYTLVPIRPRRRGERRSLRTFPGVSLRPPLARFQSPPAMPFNAN</sequence>
<organism evidence="4">
    <name type="scientific">Micromonas pusilla (strain CCMP1545)</name>
    <name type="common">Picoplanktonic green alga</name>
    <dbReference type="NCBI Taxonomy" id="564608"/>
    <lineage>
        <taxon>Eukaryota</taxon>
        <taxon>Viridiplantae</taxon>
        <taxon>Chlorophyta</taxon>
        <taxon>Mamiellophyceae</taxon>
        <taxon>Mamiellales</taxon>
        <taxon>Mamiellaceae</taxon>
        <taxon>Micromonas</taxon>
    </lineage>
</organism>
<keyword evidence="4" id="KW-1185">Reference proteome</keyword>
<dbReference type="KEGG" id="mpp:MICPUCDRAFT_59210"/>
<feature type="transmembrane region" description="Helical" evidence="2">
    <location>
        <begin position="124"/>
        <end position="147"/>
    </location>
</feature>
<dbReference type="GeneID" id="9685128"/>
<keyword evidence="2" id="KW-0472">Membrane</keyword>
<proteinExistence type="predicted"/>
<protein>
    <submittedName>
        <fullName evidence="3">Predicted protein</fullName>
    </submittedName>
</protein>
<feature type="transmembrane region" description="Helical" evidence="2">
    <location>
        <begin position="226"/>
        <end position="250"/>
    </location>
</feature>
<evidence type="ECO:0000313" key="4">
    <source>
        <dbReference type="Proteomes" id="UP000001876"/>
    </source>
</evidence>
<reference evidence="3 4" key="1">
    <citation type="journal article" date="2009" name="Science">
        <title>Green evolution and dynamic adaptations revealed by genomes of the marine picoeukaryotes Micromonas.</title>
        <authorList>
            <person name="Worden A.Z."/>
            <person name="Lee J.H."/>
            <person name="Mock T."/>
            <person name="Rouze P."/>
            <person name="Simmons M.P."/>
            <person name="Aerts A.L."/>
            <person name="Allen A.E."/>
            <person name="Cuvelier M.L."/>
            <person name="Derelle E."/>
            <person name="Everett M.V."/>
            <person name="Foulon E."/>
            <person name="Grimwood J."/>
            <person name="Gundlach H."/>
            <person name="Henrissat B."/>
            <person name="Napoli C."/>
            <person name="McDonald S.M."/>
            <person name="Parker M.S."/>
            <person name="Rombauts S."/>
            <person name="Salamov A."/>
            <person name="Von Dassow P."/>
            <person name="Badger J.H."/>
            <person name="Coutinho P.M."/>
            <person name="Demir E."/>
            <person name="Dubchak I."/>
            <person name="Gentemann C."/>
            <person name="Eikrem W."/>
            <person name="Gready J.E."/>
            <person name="John U."/>
            <person name="Lanier W."/>
            <person name="Lindquist E.A."/>
            <person name="Lucas S."/>
            <person name="Mayer K.F."/>
            <person name="Moreau H."/>
            <person name="Not F."/>
            <person name="Otillar R."/>
            <person name="Panaud O."/>
            <person name="Pangilinan J."/>
            <person name="Paulsen I."/>
            <person name="Piegu B."/>
            <person name="Poliakov A."/>
            <person name="Robbens S."/>
            <person name="Schmutz J."/>
            <person name="Toulza E."/>
            <person name="Wyss T."/>
            <person name="Zelensky A."/>
            <person name="Zhou K."/>
            <person name="Armbrust E.V."/>
            <person name="Bhattacharya D."/>
            <person name="Goodenough U.W."/>
            <person name="Van de Peer Y."/>
            <person name="Grigoriev I.V."/>
        </authorList>
    </citation>
    <scope>NUCLEOTIDE SEQUENCE [LARGE SCALE GENOMIC DNA]</scope>
    <source>
        <strain evidence="3 4">CCMP1545</strain>
    </source>
</reference>
<dbReference type="Proteomes" id="UP000001876">
    <property type="component" value="Unassembled WGS sequence"/>
</dbReference>
<feature type="region of interest" description="Disordered" evidence="1">
    <location>
        <begin position="18"/>
        <end position="94"/>
    </location>
</feature>
<evidence type="ECO:0000256" key="1">
    <source>
        <dbReference type="SAM" id="MobiDB-lite"/>
    </source>
</evidence>
<accession>C1MWQ3</accession>